<sequence>MLLSIDVLTPPLGLLIGDRLVAWASLRPFTSNKLFDISASFISYVRDSDVFVHLEQFYVADIVALLVPGIVNSLRGVGEVFVIEFGVLHNRAHIVYGACVAEKEVDMANVSEMI</sequence>
<reference evidence="1" key="1">
    <citation type="submission" date="2022-08" db="UniProtKB">
        <authorList>
            <consortium name="EnsemblMetazoa"/>
        </authorList>
    </citation>
    <scope>IDENTIFICATION</scope>
</reference>
<dbReference type="Proteomes" id="UP000075882">
    <property type="component" value="Unassembled WGS sequence"/>
</dbReference>
<evidence type="ECO:0000313" key="1">
    <source>
        <dbReference type="EnsemblMetazoa" id="ACOM027449-PA.1"/>
    </source>
</evidence>
<accession>A0A8W7P8J5</accession>
<proteinExistence type="predicted"/>
<dbReference type="EnsemblMetazoa" id="ACOM027449-RA">
    <property type="protein sequence ID" value="ACOM027449-PA.1"/>
    <property type="gene ID" value="ACOM027449"/>
</dbReference>
<name>A0A8W7P8J5_ANOCL</name>
<organism evidence="1">
    <name type="scientific">Anopheles coluzzii</name>
    <name type="common">African malaria mosquito</name>
    <dbReference type="NCBI Taxonomy" id="1518534"/>
    <lineage>
        <taxon>Eukaryota</taxon>
        <taxon>Metazoa</taxon>
        <taxon>Ecdysozoa</taxon>
        <taxon>Arthropoda</taxon>
        <taxon>Hexapoda</taxon>
        <taxon>Insecta</taxon>
        <taxon>Pterygota</taxon>
        <taxon>Neoptera</taxon>
        <taxon>Endopterygota</taxon>
        <taxon>Diptera</taxon>
        <taxon>Nematocera</taxon>
        <taxon>Culicoidea</taxon>
        <taxon>Culicidae</taxon>
        <taxon>Anophelinae</taxon>
        <taxon>Anopheles</taxon>
    </lineage>
</organism>
<dbReference type="AlphaFoldDB" id="A0A8W7P8J5"/>
<protein>
    <submittedName>
        <fullName evidence="1">Uncharacterized protein</fullName>
    </submittedName>
</protein>